<name>A0A922FLZ0_CARIL</name>
<gene>
    <name evidence="2" type="ORF">I3842_03G273200</name>
</gene>
<feature type="transmembrane region" description="Helical" evidence="1">
    <location>
        <begin position="45"/>
        <end position="63"/>
    </location>
</feature>
<evidence type="ECO:0000313" key="2">
    <source>
        <dbReference type="EMBL" id="KAG6724783.1"/>
    </source>
</evidence>
<reference evidence="2" key="1">
    <citation type="submission" date="2021-01" db="EMBL/GenBank/DDBJ databases">
        <authorList>
            <person name="Lovell J.T."/>
            <person name="Bentley N."/>
            <person name="Bhattarai G."/>
            <person name="Jenkins J.W."/>
            <person name="Sreedasyam A."/>
            <person name="Alarcon Y."/>
            <person name="Bock C."/>
            <person name="Boston L."/>
            <person name="Carlson J."/>
            <person name="Cervantes K."/>
            <person name="Clermont K."/>
            <person name="Krom N."/>
            <person name="Kubenka K."/>
            <person name="Mamidi S."/>
            <person name="Mattison C."/>
            <person name="Monteros M."/>
            <person name="Pisani C."/>
            <person name="Plott C."/>
            <person name="Rajasekar S."/>
            <person name="Rhein H.S."/>
            <person name="Rohla C."/>
            <person name="Song M."/>
            <person name="Hilaire R.S."/>
            <person name="Shu S."/>
            <person name="Wells L."/>
            <person name="Wang X."/>
            <person name="Webber J."/>
            <person name="Heerema R.J."/>
            <person name="Klein P."/>
            <person name="Conner P."/>
            <person name="Grauke L."/>
            <person name="Grimwood J."/>
            <person name="Schmutz J."/>
            <person name="Randall J.J."/>
        </authorList>
    </citation>
    <scope>NUCLEOTIDE SEQUENCE</scope>
    <source>
        <tissue evidence="2">Leaf</tissue>
    </source>
</reference>
<dbReference type="AlphaFoldDB" id="A0A922FLZ0"/>
<organism evidence="2 3">
    <name type="scientific">Carya illinoinensis</name>
    <name type="common">Pecan</name>
    <dbReference type="NCBI Taxonomy" id="32201"/>
    <lineage>
        <taxon>Eukaryota</taxon>
        <taxon>Viridiplantae</taxon>
        <taxon>Streptophyta</taxon>
        <taxon>Embryophyta</taxon>
        <taxon>Tracheophyta</taxon>
        <taxon>Spermatophyta</taxon>
        <taxon>Magnoliopsida</taxon>
        <taxon>eudicotyledons</taxon>
        <taxon>Gunneridae</taxon>
        <taxon>Pentapetalae</taxon>
        <taxon>rosids</taxon>
        <taxon>fabids</taxon>
        <taxon>Fagales</taxon>
        <taxon>Juglandaceae</taxon>
        <taxon>Carya</taxon>
    </lineage>
</organism>
<comment type="caution">
    <text evidence="2">The sequence shown here is derived from an EMBL/GenBank/DDBJ whole genome shotgun (WGS) entry which is preliminary data.</text>
</comment>
<dbReference type="EMBL" id="CM031827">
    <property type="protein sequence ID" value="KAG6724783.1"/>
    <property type="molecule type" value="Genomic_DNA"/>
</dbReference>
<accession>A0A922FLZ0</accession>
<keyword evidence="1" id="KW-1133">Transmembrane helix</keyword>
<keyword evidence="1" id="KW-0472">Membrane</keyword>
<proteinExistence type="predicted"/>
<protein>
    <submittedName>
        <fullName evidence="2">Uncharacterized protein</fullName>
    </submittedName>
</protein>
<keyword evidence="1" id="KW-0812">Transmembrane</keyword>
<dbReference type="Proteomes" id="UP000811246">
    <property type="component" value="Chromosome 3"/>
</dbReference>
<evidence type="ECO:0000313" key="3">
    <source>
        <dbReference type="Proteomes" id="UP000811246"/>
    </source>
</evidence>
<evidence type="ECO:0000256" key="1">
    <source>
        <dbReference type="SAM" id="Phobius"/>
    </source>
</evidence>
<sequence length="66" mass="7542">MKQTVEIKVSMDGHKCIFGELDGQKACSKALKIAVGLEGDNNYHHMHSVFYYILLLSLIIYNIENR</sequence>